<gene>
    <name evidence="3" type="ORF">PPRIM_AZ9-3.1.T0530210</name>
</gene>
<keyword evidence="1" id="KW-0479">Metal-binding</keyword>
<dbReference type="Pfam" id="PF00233">
    <property type="entry name" value="PDEase_I"/>
    <property type="match status" value="1"/>
</dbReference>
<comment type="similarity">
    <text evidence="1">Belongs to the cyclic nucleotide phosphodiesterase family.</text>
</comment>
<evidence type="ECO:0000256" key="1">
    <source>
        <dbReference type="RuleBase" id="RU363067"/>
    </source>
</evidence>
<reference evidence="3" key="1">
    <citation type="submission" date="2021-01" db="EMBL/GenBank/DDBJ databases">
        <authorList>
            <consortium name="Genoscope - CEA"/>
            <person name="William W."/>
        </authorList>
    </citation>
    <scope>NUCLEOTIDE SEQUENCE</scope>
</reference>
<dbReference type="CDD" id="cd00077">
    <property type="entry name" value="HDc"/>
    <property type="match status" value="1"/>
</dbReference>
<evidence type="ECO:0000313" key="4">
    <source>
        <dbReference type="Proteomes" id="UP000688137"/>
    </source>
</evidence>
<dbReference type="EMBL" id="CAJJDM010000053">
    <property type="protein sequence ID" value="CAD8074900.1"/>
    <property type="molecule type" value="Genomic_DNA"/>
</dbReference>
<sequence>MQNNKSATEYLDSIGQQLDFIDQYYIQQADQNDAQVIQKFKKVYKYIDEAYKSNFINDDGLFSVYGFFLQTVKKFKRKLENRIYYDKTDYEATLEKFERTQTKLVPVYKDLILEAQKQERIDLETLLDSNMIHHIYTKKELGQFALQLFDFLNLDQIKVPKEILGDLINEIVMNYNVVPYHNFTHAFQLSQLLFSCYMKSDLKKFCNQLEIFSAILAGLGHDLNHKGVNNMYKIKKSKKFNILTSEIAVLENMHCATFFNIIQLNRKHDFFQYMSNDEEKNLAKRLIITSILATDMSKHAKLLAKLQKRVECSKQFDQGQKNDLIDMQRFSNDRLEDRIFILNIMVHACDISNPTMKFNNYMNWSYLLTQEFNDQTIKEAKIGVDVTGFLIYKDKPTYYGGQMFFSKSLVLPLWVQIGELYPELKYLSEEINKNLEILQQKLKQ</sequence>
<proteinExistence type="inferred from homology"/>
<dbReference type="InterPro" id="IPR003607">
    <property type="entry name" value="HD/PDEase_dom"/>
</dbReference>
<dbReference type="AlphaFoldDB" id="A0A8S1M3E3"/>
<dbReference type="OMA" id="DMSKHAK"/>
<dbReference type="Proteomes" id="UP000688137">
    <property type="component" value="Unassembled WGS sequence"/>
</dbReference>
<keyword evidence="1" id="KW-0378">Hydrolase</keyword>
<dbReference type="PROSITE" id="PS00126">
    <property type="entry name" value="PDEASE_I_1"/>
    <property type="match status" value="1"/>
</dbReference>
<evidence type="ECO:0000259" key="2">
    <source>
        <dbReference type="PROSITE" id="PS51845"/>
    </source>
</evidence>
<dbReference type="GO" id="GO:0007165">
    <property type="term" value="P:signal transduction"/>
    <property type="evidence" value="ECO:0007669"/>
    <property type="project" value="InterPro"/>
</dbReference>
<dbReference type="InterPro" id="IPR002073">
    <property type="entry name" value="PDEase_catalytic_dom"/>
</dbReference>
<dbReference type="PANTHER" id="PTHR11347">
    <property type="entry name" value="CYCLIC NUCLEOTIDE PHOSPHODIESTERASE"/>
    <property type="match status" value="1"/>
</dbReference>
<protein>
    <recommendedName>
        <fullName evidence="1">Phosphodiesterase</fullName>
        <ecNumber evidence="1">3.1.4.-</ecNumber>
    </recommendedName>
</protein>
<evidence type="ECO:0000313" key="3">
    <source>
        <dbReference type="EMBL" id="CAD8074900.1"/>
    </source>
</evidence>
<name>A0A8S1M3E3_PARPR</name>
<keyword evidence="4" id="KW-1185">Reference proteome</keyword>
<feature type="domain" description="PDEase" evidence="2">
    <location>
        <begin position="100"/>
        <end position="444"/>
    </location>
</feature>
<dbReference type="GO" id="GO:0046872">
    <property type="term" value="F:metal ion binding"/>
    <property type="evidence" value="ECO:0007669"/>
    <property type="project" value="UniProtKB-KW"/>
</dbReference>
<dbReference type="PROSITE" id="PS51845">
    <property type="entry name" value="PDEASE_I_2"/>
    <property type="match status" value="1"/>
</dbReference>
<dbReference type="InterPro" id="IPR023174">
    <property type="entry name" value="PDEase_CS"/>
</dbReference>
<organism evidence="3 4">
    <name type="scientific">Paramecium primaurelia</name>
    <dbReference type="NCBI Taxonomy" id="5886"/>
    <lineage>
        <taxon>Eukaryota</taxon>
        <taxon>Sar</taxon>
        <taxon>Alveolata</taxon>
        <taxon>Ciliophora</taxon>
        <taxon>Intramacronucleata</taxon>
        <taxon>Oligohymenophorea</taxon>
        <taxon>Peniculida</taxon>
        <taxon>Parameciidae</taxon>
        <taxon>Paramecium</taxon>
    </lineage>
</organism>
<accession>A0A8S1M3E3</accession>
<comment type="cofactor">
    <cofactor evidence="1">
        <name>a divalent metal cation</name>
        <dbReference type="ChEBI" id="CHEBI:60240"/>
    </cofactor>
    <text evidence="1">Binds 2 divalent metal cations per subunit. Site 1 may preferentially bind zinc ions, while site 2 has a preference for magnesium and/or manganese ions.</text>
</comment>
<comment type="caution">
    <text evidence="3">The sequence shown here is derived from an EMBL/GenBank/DDBJ whole genome shotgun (WGS) entry which is preliminary data.</text>
</comment>
<dbReference type="EC" id="3.1.4.-" evidence="1"/>
<dbReference type="GO" id="GO:0004114">
    <property type="term" value="F:3',5'-cyclic-nucleotide phosphodiesterase activity"/>
    <property type="evidence" value="ECO:0007669"/>
    <property type="project" value="InterPro"/>
</dbReference>